<dbReference type="Gene3D" id="2.60.40.10">
    <property type="entry name" value="Immunoglobulins"/>
    <property type="match status" value="1"/>
</dbReference>
<reference evidence="1" key="1">
    <citation type="submission" date="2022-12" db="EMBL/GenBank/DDBJ databases">
        <title>Reference genome sequencing for broad-spectrum identification of bacterial and archaeal isolates by mass spectrometry.</title>
        <authorList>
            <person name="Sekiguchi Y."/>
            <person name="Tourlousse D.M."/>
        </authorList>
    </citation>
    <scope>NUCLEOTIDE SEQUENCE</scope>
    <source>
        <strain evidence="1">H2</strain>
    </source>
</reference>
<comment type="caution">
    <text evidence="1">The sequence shown here is derived from an EMBL/GenBank/DDBJ whole genome shotgun (WGS) entry which is preliminary data.</text>
</comment>
<dbReference type="Proteomes" id="UP001144352">
    <property type="component" value="Unassembled WGS sequence"/>
</dbReference>
<name>A0A9W6FY60_9BACT</name>
<dbReference type="RefSeq" id="WP_214187143.1">
    <property type="nucleotide sequence ID" value="NZ_BSDS01000001.1"/>
</dbReference>
<dbReference type="PROSITE" id="PS51257">
    <property type="entry name" value="PROKAR_LIPOPROTEIN"/>
    <property type="match status" value="1"/>
</dbReference>
<keyword evidence="2" id="KW-1185">Reference proteome</keyword>
<dbReference type="InterPro" id="IPR013783">
    <property type="entry name" value="Ig-like_fold"/>
</dbReference>
<dbReference type="EMBL" id="BSDS01000001">
    <property type="protein sequence ID" value="GLI37056.1"/>
    <property type="molecule type" value="Genomic_DNA"/>
</dbReference>
<evidence type="ECO:0000313" key="2">
    <source>
        <dbReference type="Proteomes" id="UP001144352"/>
    </source>
</evidence>
<dbReference type="SUPFAM" id="SSF49373">
    <property type="entry name" value="Invasin/intimin cell-adhesion fragments"/>
    <property type="match status" value="1"/>
</dbReference>
<organism evidence="1 2">
    <name type="scientific">Geobacter hydrogenophilus</name>
    <dbReference type="NCBI Taxonomy" id="40983"/>
    <lineage>
        <taxon>Bacteria</taxon>
        <taxon>Pseudomonadati</taxon>
        <taxon>Thermodesulfobacteriota</taxon>
        <taxon>Desulfuromonadia</taxon>
        <taxon>Geobacterales</taxon>
        <taxon>Geobacteraceae</taxon>
        <taxon>Geobacter</taxon>
    </lineage>
</organism>
<accession>A0A9W6FY60</accession>
<dbReference type="AlphaFoldDB" id="A0A9W6FY60"/>
<proteinExistence type="predicted"/>
<sequence length="261" mass="26413">MRARLLFLLLISVITIVVAGCGGGGADSNTTGILSAAPSATAVAAGKSLTVTATYTHPTNSAPSGVPITFSDASGIFASTTAYTGPDGKATALLNATNVILADQTVTIVASTGGLRATCDVTVKADKLNVVAAGDEASFTDANTPQNTSVRFVSSGDFITLADGDGLPLANRTVTIKVHTIVNAGDGTGTVLYWQGLPVDLSSPPATITATTDSAGNIAPQYSVDMPIPNTKSSNVIAVVFEAQYGNIITRKSALYTATRN</sequence>
<protein>
    <submittedName>
        <fullName evidence="1">Uncharacterized protein</fullName>
    </submittedName>
</protein>
<dbReference type="InterPro" id="IPR008964">
    <property type="entry name" value="Invasin/intimin_cell_adhesion"/>
</dbReference>
<evidence type="ECO:0000313" key="1">
    <source>
        <dbReference type="EMBL" id="GLI37056.1"/>
    </source>
</evidence>
<gene>
    <name evidence="1" type="ORF">GHYDROH2_05570</name>
</gene>